<keyword evidence="2" id="KW-0802">TPR repeat</keyword>
<dbReference type="OrthoDB" id="5592888at2"/>
<comment type="caution">
    <text evidence="4">The sequence shown here is derived from an EMBL/GenBank/DDBJ whole genome shotgun (WGS) entry which is preliminary data.</text>
</comment>
<dbReference type="RefSeq" id="WP_136780809.1">
    <property type="nucleotide sequence ID" value="NZ_JBMQEY010000007.1"/>
</dbReference>
<dbReference type="InterPro" id="IPR011990">
    <property type="entry name" value="TPR-like_helical_dom_sf"/>
</dbReference>
<dbReference type="AlphaFoldDB" id="A0A4V5NR27"/>
<dbReference type="PANTHER" id="PTHR44186">
    <property type="match status" value="1"/>
</dbReference>
<sequence length="421" mass="47658">MMKRTFKMSAVALVLGAGAVLSAPAALAQSSPVVCPGYEKGKTTLVGERTGKKVQKAFEFYNEDQLTEALNVLYEIDASDDFDKAYVNRFIGNLLASQEGQGGKALNYLVGSVEPKVLNDTEHSQTLKLIGDLSMQEEKYTDAIKWYNKWMEFTCKEDADVYTRLAQAYFESKQLAKMVEPADKAIALYEEPNKNPYVLKLTSYYERKMYPETVSVAEELVKTFPEEKTWWSRLGFFYILVEDYKKGLSTLELAYMQGYLEKDSEIKTLAQLYQSNGMPYKAAKLLEKHMKEGLLKDDADMLANIANAYHQAKNFKTAANLYAQAAAKSSDPEHYRKQGTLLLVAEDYKGAIKALENALERGAEDPEKIHFTLMEANFYAGNFKSAYMHVQEAKKDRSLRRNAAAWEPYIKEKAKNRGISI</sequence>
<organism evidence="4 5">
    <name type="scientific">Alteromonas portus</name>
    <dbReference type="NCBI Taxonomy" id="2565549"/>
    <lineage>
        <taxon>Bacteria</taxon>
        <taxon>Pseudomonadati</taxon>
        <taxon>Pseudomonadota</taxon>
        <taxon>Gammaproteobacteria</taxon>
        <taxon>Alteromonadales</taxon>
        <taxon>Alteromonadaceae</taxon>
        <taxon>Alteromonas/Salinimonas group</taxon>
        <taxon>Alteromonas</taxon>
    </lineage>
</organism>
<reference evidence="4 5" key="1">
    <citation type="submission" date="2019-04" db="EMBL/GenBank/DDBJ databases">
        <title>Alteromonas portus sp. nov., an alginate lyase-excreting marine bacterium.</title>
        <authorList>
            <person name="Huang H."/>
            <person name="Mo K."/>
            <person name="Bao S."/>
        </authorList>
    </citation>
    <scope>NUCLEOTIDE SEQUENCE [LARGE SCALE GENOMIC DNA]</scope>
    <source>
        <strain evidence="4 5">HB161718</strain>
    </source>
</reference>
<dbReference type="EMBL" id="SWCO01000001">
    <property type="protein sequence ID" value="TKB05025.1"/>
    <property type="molecule type" value="Genomic_DNA"/>
</dbReference>
<evidence type="ECO:0000256" key="3">
    <source>
        <dbReference type="SAM" id="SignalP"/>
    </source>
</evidence>
<feature type="signal peptide" evidence="3">
    <location>
        <begin position="1"/>
        <end position="28"/>
    </location>
</feature>
<evidence type="ECO:0000256" key="2">
    <source>
        <dbReference type="ARBA" id="ARBA00022803"/>
    </source>
</evidence>
<keyword evidence="3" id="KW-0732">Signal</keyword>
<keyword evidence="1" id="KW-0677">Repeat</keyword>
<name>A0A4V5NR27_9ALTE</name>
<accession>A0A4V5NR27</accession>
<keyword evidence="5" id="KW-1185">Reference proteome</keyword>
<dbReference type="Gene3D" id="1.25.40.10">
    <property type="entry name" value="Tetratricopeptide repeat domain"/>
    <property type="match status" value="2"/>
</dbReference>
<dbReference type="SMART" id="SM00028">
    <property type="entry name" value="TPR"/>
    <property type="match status" value="4"/>
</dbReference>
<dbReference type="Proteomes" id="UP000305471">
    <property type="component" value="Unassembled WGS sequence"/>
</dbReference>
<dbReference type="SUPFAM" id="SSF48452">
    <property type="entry name" value="TPR-like"/>
    <property type="match status" value="1"/>
</dbReference>
<dbReference type="Pfam" id="PF13176">
    <property type="entry name" value="TPR_7"/>
    <property type="match status" value="1"/>
</dbReference>
<proteinExistence type="predicted"/>
<evidence type="ECO:0000313" key="5">
    <source>
        <dbReference type="Proteomes" id="UP000305471"/>
    </source>
</evidence>
<protein>
    <submittedName>
        <fullName evidence="4">Tetratricopeptide repeat protein</fullName>
    </submittedName>
</protein>
<dbReference type="InterPro" id="IPR019734">
    <property type="entry name" value="TPR_rpt"/>
</dbReference>
<dbReference type="PANTHER" id="PTHR44186:SF1">
    <property type="entry name" value="BARDET-BIEDL SYNDROME 4 PROTEIN"/>
    <property type="match status" value="1"/>
</dbReference>
<evidence type="ECO:0000256" key="1">
    <source>
        <dbReference type="ARBA" id="ARBA00022737"/>
    </source>
</evidence>
<feature type="chain" id="PRO_5020589703" evidence="3">
    <location>
        <begin position="29"/>
        <end position="421"/>
    </location>
</feature>
<evidence type="ECO:0000313" key="4">
    <source>
        <dbReference type="EMBL" id="TKB05025.1"/>
    </source>
</evidence>
<gene>
    <name evidence="4" type="ORF">E5672_02730</name>
</gene>